<accession>A0AAE0AE55</accession>
<dbReference type="AlphaFoldDB" id="A0AAE0AE55"/>
<comment type="caution">
    <text evidence="1">The sequence shown here is derived from an EMBL/GenBank/DDBJ whole genome shotgun (WGS) entry which is preliminary data.</text>
</comment>
<gene>
    <name evidence="1" type="ORF">Dsin_016935</name>
</gene>
<evidence type="ECO:0000313" key="2">
    <source>
        <dbReference type="Proteomes" id="UP001281410"/>
    </source>
</evidence>
<dbReference type="EMBL" id="JANJYJ010000005">
    <property type="protein sequence ID" value="KAK3212229.1"/>
    <property type="molecule type" value="Genomic_DNA"/>
</dbReference>
<sequence>MMTTNIAENLNNCMKFARRLTVIVVPEFLRDTMQIWFHERRSKVKDWTTQLSEWATEIVTKRSDFFSMVGRKTNVQLTSLAANWYITECIRQAYAPPINPVGHTSTWVVSEDVNSRIVIKPDEVKQAGQPKVSRAPSS</sequence>
<keyword evidence="2" id="KW-1185">Reference proteome</keyword>
<evidence type="ECO:0000313" key="1">
    <source>
        <dbReference type="EMBL" id="KAK3212229.1"/>
    </source>
</evidence>
<protein>
    <submittedName>
        <fullName evidence="1">Uncharacterized protein</fullName>
    </submittedName>
</protein>
<reference evidence="1" key="1">
    <citation type="journal article" date="2023" name="Plant J.">
        <title>Genome sequences and population genomics provide insights into the demographic history, inbreeding, and mutation load of two 'living fossil' tree species of Dipteronia.</title>
        <authorList>
            <person name="Feng Y."/>
            <person name="Comes H.P."/>
            <person name="Chen J."/>
            <person name="Zhu S."/>
            <person name="Lu R."/>
            <person name="Zhang X."/>
            <person name="Li P."/>
            <person name="Qiu J."/>
            <person name="Olsen K.M."/>
            <person name="Qiu Y."/>
        </authorList>
    </citation>
    <scope>NUCLEOTIDE SEQUENCE</scope>
    <source>
        <strain evidence="1">NBL</strain>
    </source>
</reference>
<name>A0AAE0AE55_9ROSI</name>
<organism evidence="1 2">
    <name type="scientific">Dipteronia sinensis</name>
    <dbReference type="NCBI Taxonomy" id="43782"/>
    <lineage>
        <taxon>Eukaryota</taxon>
        <taxon>Viridiplantae</taxon>
        <taxon>Streptophyta</taxon>
        <taxon>Embryophyta</taxon>
        <taxon>Tracheophyta</taxon>
        <taxon>Spermatophyta</taxon>
        <taxon>Magnoliopsida</taxon>
        <taxon>eudicotyledons</taxon>
        <taxon>Gunneridae</taxon>
        <taxon>Pentapetalae</taxon>
        <taxon>rosids</taxon>
        <taxon>malvids</taxon>
        <taxon>Sapindales</taxon>
        <taxon>Sapindaceae</taxon>
        <taxon>Hippocastanoideae</taxon>
        <taxon>Acereae</taxon>
        <taxon>Dipteronia</taxon>
    </lineage>
</organism>
<proteinExistence type="predicted"/>
<dbReference type="Proteomes" id="UP001281410">
    <property type="component" value="Unassembled WGS sequence"/>
</dbReference>